<feature type="non-terminal residue" evidence="2">
    <location>
        <position position="1"/>
    </location>
</feature>
<feature type="region of interest" description="Disordered" evidence="1">
    <location>
        <begin position="284"/>
        <end position="319"/>
    </location>
</feature>
<evidence type="ECO:0000313" key="3">
    <source>
        <dbReference type="Proteomes" id="UP000789405"/>
    </source>
</evidence>
<dbReference type="SUPFAM" id="SSF48371">
    <property type="entry name" value="ARM repeat"/>
    <property type="match status" value="1"/>
</dbReference>
<dbReference type="EMBL" id="CAJVPY010016411">
    <property type="protein sequence ID" value="CAG8756854.1"/>
    <property type="molecule type" value="Genomic_DNA"/>
</dbReference>
<accession>A0A9N9NRF0</accession>
<dbReference type="InterPro" id="IPR011989">
    <property type="entry name" value="ARM-like"/>
</dbReference>
<evidence type="ECO:0000313" key="2">
    <source>
        <dbReference type="EMBL" id="CAG8756854.1"/>
    </source>
</evidence>
<dbReference type="OrthoDB" id="10683063at2759"/>
<gene>
    <name evidence="2" type="ORF">DERYTH_LOCUS17423</name>
</gene>
<comment type="caution">
    <text evidence="2">The sequence shown here is derived from an EMBL/GenBank/DDBJ whole genome shotgun (WGS) entry which is preliminary data.</text>
</comment>
<dbReference type="InterPro" id="IPR016024">
    <property type="entry name" value="ARM-type_fold"/>
</dbReference>
<evidence type="ECO:0000256" key="1">
    <source>
        <dbReference type="SAM" id="MobiDB-lite"/>
    </source>
</evidence>
<dbReference type="Proteomes" id="UP000789405">
    <property type="component" value="Unassembled WGS sequence"/>
</dbReference>
<dbReference type="Gene3D" id="1.25.10.10">
    <property type="entry name" value="Leucine-rich Repeat Variant"/>
    <property type="match status" value="2"/>
</dbReference>
<keyword evidence="3" id="KW-1185">Reference proteome</keyword>
<reference evidence="2" key="1">
    <citation type="submission" date="2021-06" db="EMBL/GenBank/DDBJ databases">
        <authorList>
            <person name="Kallberg Y."/>
            <person name="Tangrot J."/>
            <person name="Rosling A."/>
        </authorList>
    </citation>
    <scope>NUCLEOTIDE SEQUENCE</scope>
    <source>
        <strain evidence="2">MA453B</strain>
    </source>
</reference>
<sequence length="692" mass="78617">IKKPERHSKAISCLDRFVSVAGLGSIISQITKELLTWLSDHLKNEKNNFNKQSLVSSVLSCLKDHDRNIKEAAKSCLDNLVSIAGLGCIIVPLTKEQDPLLKKELLIWLSDRLNNEKTNLPKIQLLISYILSCLKDRNGIREVARSCLNSLVLDIGLARIIPSLSKNLNSDDSLLRKEILVWLSDRLKDEDKKNNLKNTLPTISPLFISKKPDLNSVKNRKRCEGKKMENFSIMPTIKVVSKDNNVCDDKISKLSHASVFKPSVSFTQNTGSYTMRSLAKRSTVPPSKVCTNNGQTITSSSNKSGKKKSTGKRIDTSKYPIPTNFEHIKATNSYGISPKEQSTYEHDSELLKIIISKISDVEQQQKIKGFIELKKFLINSHESIIPHVDMLINVLIDQMQLSYKQFKPLCSNLILLFSEERQSLAFAISQELLEQLLSKLAHCLNQCLKADLEAEKQSSKYLEYSMLKILINSNRITIYSTIGNNKQVFVQKNLKDGILLPNKLLQDLNNFFIPTSPTENIDKTSLYIIKFLISELVKSFGRKIFEHLDLIDDPFRSHVFPLLLDAYCEKEKQHANYKILVSGNSSNCSYSNFQTKNYLFSQTSAKSPIIFKVPAQINEVQCTSSESVSSTSLPNQDYSSESYEMDVNTFSQSLYELYEPMKHYLDSRKHDIERSKQNLENVLANFNCLKRS</sequence>
<protein>
    <submittedName>
        <fullName evidence="2">8150_t:CDS:1</fullName>
    </submittedName>
</protein>
<name>A0A9N9NRF0_9GLOM</name>
<organism evidence="2 3">
    <name type="scientific">Dentiscutata erythropus</name>
    <dbReference type="NCBI Taxonomy" id="1348616"/>
    <lineage>
        <taxon>Eukaryota</taxon>
        <taxon>Fungi</taxon>
        <taxon>Fungi incertae sedis</taxon>
        <taxon>Mucoromycota</taxon>
        <taxon>Glomeromycotina</taxon>
        <taxon>Glomeromycetes</taxon>
        <taxon>Diversisporales</taxon>
        <taxon>Gigasporaceae</taxon>
        <taxon>Dentiscutata</taxon>
    </lineage>
</organism>
<dbReference type="AlphaFoldDB" id="A0A9N9NRF0"/>
<proteinExistence type="predicted"/>